<reference evidence="1" key="1">
    <citation type="submission" date="2023-06" db="EMBL/GenBank/DDBJ databases">
        <title>Genomic analysis of the entomopathogenic nematode Steinernema hermaphroditum.</title>
        <authorList>
            <person name="Schwarz E.M."/>
            <person name="Heppert J.K."/>
            <person name="Baniya A."/>
            <person name="Schwartz H.T."/>
            <person name="Tan C.-H."/>
            <person name="Antoshechkin I."/>
            <person name="Sternberg P.W."/>
            <person name="Goodrich-Blair H."/>
            <person name="Dillman A.R."/>
        </authorList>
    </citation>
    <scope>NUCLEOTIDE SEQUENCE</scope>
    <source>
        <strain evidence="1">PS9179</strain>
        <tissue evidence="1">Whole animal</tissue>
    </source>
</reference>
<protein>
    <submittedName>
        <fullName evidence="1">Uncharacterized protein</fullName>
    </submittedName>
</protein>
<organism evidence="1 2">
    <name type="scientific">Steinernema hermaphroditum</name>
    <dbReference type="NCBI Taxonomy" id="289476"/>
    <lineage>
        <taxon>Eukaryota</taxon>
        <taxon>Metazoa</taxon>
        <taxon>Ecdysozoa</taxon>
        <taxon>Nematoda</taxon>
        <taxon>Chromadorea</taxon>
        <taxon>Rhabditida</taxon>
        <taxon>Tylenchina</taxon>
        <taxon>Panagrolaimomorpha</taxon>
        <taxon>Strongyloidoidea</taxon>
        <taxon>Steinernematidae</taxon>
        <taxon>Steinernema</taxon>
    </lineage>
</organism>
<dbReference type="EMBL" id="JAUCMV010000001">
    <property type="protein sequence ID" value="KAK0422821.1"/>
    <property type="molecule type" value="Genomic_DNA"/>
</dbReference>
<keyword evidence="2" id="KW-1185">Reference proteome</keyword>
<dbReference type="AlphaFoldDB" id="A0AA39M5X5"/>
<proteinExistence type="predicted"/>
<comment type="caution">
    <text evidence="1">The sequence shown here is derived from an EMBL/GenBank/DDBJ whole genome shotgun (WGS) entry which is preliminary data.</text>
</comment>
<accession>A0AA39M5X5</accession>
<sequence length="257" mass="29548">MNTLLYTQAYQAQYAYYMAHVPPQVYYRPPSTNYHEQRCTYTANKTATEMTAKDLGDYKKFLLMNASSSYTAMLIKKATMQEIRAIAKVTEGAPWMGYGKAMEWASYVLYSASRHEEAPVEEIAFQWSNALKFIRERLKTLGVANADEAWFHYNQNTLEELKNSFVAISRDYLAYHYRTPSRVVFNGLLTFASHYAKHGEPLGMTVAEYLHKGEQLLQLPAMKTKSALKFVDPEGWTLVLGRETPFVKTLHQRGAYQ</sequence>
<gene>
    <name evidence="1" type="ORF">QR680_007806</name>
</gene>
<evidence type="ECO:0000313" key="2">
    <source>
        <dbReference type="Proteomes" id="UP001175271"/>
    </source>
</evidence>
<evidence type="ECO:0000313" key="1">
    <source>
        <dbReference type="EMBL" id="KAK0422821.1"/>
    </source>
</evidence>
<dbReference type="Proteomes" id="UP001175271">
    <property type="component" value="Unassembled WGS sequence"/>
</dbReference>
<name>A0AA39M5X5_9BILA</name>